<dbReference type="EMBL" id="AVOT02000977">
    <property type="protein sequence ID" value="MBW0465197.1"/>
    <property type="molecule type" value="Genomic_DNA"/>
</dbReference>
<gene>
    <name evidence="2" type="ORF">O181_004912</name>
</gene>
<dbReference type="OrthoDB" id="2519244at2759"/>
<keyword evidence="3" id="KW-1185">Reference proteome</keyword>
<comment type="caution">
    <text evidence="2">The sequence shown here is derived from an EMBL/GenBank/DDBJ whole genome shotgun (WGS) entry which is preliminary data.</text>
</comment>
<organism evidence="2 3">
    <name type="scientific">Austropuccinia psidii MF-1</name>
    <dbReference type="NCBI Taxonomy" id="1389203"/>
    <lineage>
        <taxon>Eukaryota</taxon>
        <taxon>Fungi</taxon>
        <taxon>Dikarya</taxon>
        <taxon>Basidiomycota</taxon>
        <taxon>Pucciniomycotina</taxon>
        <taxon>Pucciniomycetes</taxon>
        <taxon>Pucciniales</taxon>
        <taxon>Sphaerophragmiaceae</taxon>
        <taxon>Austropuccinia</taxon>
    </lineage>
</organism>
<dbReference type="AlphaFoldDB" id="A0A9Q3BHS2"/>
<protein>
    <submittedName>
        <fullName evidence="2">Uncharacterized protein</fullName>
    </submittedName>
</protein>
<feature type="compositionally biased region" description="Polar residues" evidence="1">
    <location>
        <begin position="86"/>
        <end position="101"/>
    </location>
</feature>
<reference evidence="2" key="1">
    <citation type="submission" date="2021-03" db="EMBL/GenBank/DDBJ databases">
        <title>Draft genome sequence of rust myrtle Austropuccinia psidii MF-1, a brazilian biotype.</title>
        <authorList>
            <person name="Quecine M.C."/>
            <person name="Pachon D.M.R."/>
            <person name="Bonatelli M.L."/>
            <person name="Correr F.H."/>
            <person name="Franceschini L.M."/>
            <person name="Leite T.F."/>
            <person name="Margarido G.R.A."/>
            <person name="Almeida C.A."/>
            <person name="Ferrarezi J.A."/>
            <person name="Labate C.A."/>
        </authorList>
    </citation>
    <scope>NUCLEOTIDE SEQUENCE</scope>
    <source>
        <strain evidence="2">MF-1</strain>
    </source>
</reference>
<feature type="region of interest" description="Disordered" evidence="1">
    <location>
        <begin position="59"/>
        <end position="362"/>
    </location>
</feature>
<feature type="compositionally biased region" description="Acidic residues" evidence="1">
    <location>
        <begin position="277"/>
        <end position="303"/>
    </location>
</feature>
<feature type="compositionally biased region" description="Low complexity" evidence="1">
    <location>
        <begin position="62"/>
        <end position="77"/>
    </location>
</feature>
<dbReference type="Proteomes" id="UP000765509">
    <property type="component" value="Unassembled WGS sequence"/>
</dbReference>
<evidence type="ECO:0000313" key="3">
    <source>
        <dbReference type="Proteomes" id="UP000765509"/>
    </source>
</evidence>
<sequence>MKPDRFDHFDPYEKHWRIADLKDFIYKLDPDAVIPGRVKLDDIRAMAMELLIKNNASKTSLGKASKSGTTQSSSVSQLKPPRKALNVSTASTNLTSTSKNIPENPPALKRSCPSVDKMAIKKSRGKSPLSQPILHPDTQPPVEPLLKSALKPPQQPISHSTVNPVLKPIKPATKSISKSHKASLSNAAANAFSPKSTLQAKATVRYGNAEEGSSTPKRKEIFQTSRKRLPSVQFEEVQPKKRPSNSQTIQQNPPASKSASLTHSATFTKNSQHQEDGGDEDDMHLEFSELENFEAEETEESEANECSSSDLSDPSQISSEGEFAPSTTNPRIQSSARPPDLKGKSSARAFGHSAERVLLDQH</sequence>
<accession>A0A9Q3BHS2</accession>
<name>A0A9Q3BHS2_9BASI</name>
<feature type="compositionally biased region" description="Basic and acidic residues" evidence="1">
    <location>
        <begin position="353"/>
        <end position="362"/>
    </location>
</feature>
<evidence type="ECO:0000256" key="1">
    <source>
        <dbReference type="SAM" id="MobiDB-lite"/>
    </source>
</evidence>
<feature type="compositionally biased region" description="Polar residues" evidence="1">
    <location>
        <begin position="325"/>
        <end position="336"/>
    </location>
</feature>
<feature type="compositionally biased region" description="Low complexity" evidence="1">
    <location>
        <begin position="182"/>
        <end position="193"/>
    </location>
</feature>
<feature type="compositionally biased region" description="Polar residues" evidence="1">
    <location>
        <begin position="244"/>
        <end position="271"/>
    </location>
</feature>
<evidence type="ECO:0000313" key="2">
    <source>
        <dbReference type="EMBL" id="MBW0465197.1"/>
    </source>
</evidence>
<proteinExistence type="predicted"/>
<feature type="compositionally biased region" description="Low complexity" evidence="1">
    <location>
        <begin position="304"/>
        <end position="319"/>
    </location>
</feature>